<dbReference type="RefSeq" id="WP_245609963.1">
    <property type="nucleotide sequence ID" value="NZ_CYHF01000003.1"/>
</dbReference>
<evidence type="ECO:0000313" key="1">
    <source>
        <dbReference type="EMBL" id="CUA95789.1"/>
    </source>
</evidence>
<dbReference type="AlphaFoldDB" id="A0A0K6HY01"/>
<dbReference type="Pfam" id="PF05258">
    <property type="entry name" value="DciA"/>
    <property type="match status" value="1"/>
</dbReference>
<protein>
    <recommendedName>
        <fullName evidence="3">DUF721 domain-containing protein</fullName>
    </recommendedName>
</protein>
<dbReference type="InterPro" id="IPR007922">
    <property type="entry name" value="DciA-like"/>
</dbReference>
<name>A0A0K6HY01_9BURK</name>
<evidence type="ECO:0008006" key="3">
    <source>
        <dbReference type="Google" id="ProtNLM"/>
    </source>
</evidence>
<accession>A0A0K6HY01</accession>
<organism evidence="1 2">
    <name type="scientific">Thiomonas bhubaneswarensis</name>
    <dbReference type="NCBI Taxonomy" id="339866"/>
    <lineage>
        <taxon>Bacteria</taxon>
        <taxon>Pseudomonadati</taxon>
        <taxon>Pseudomonadota</taxon>
        <taxon>Betaproteobacteria</taxon>
        <taxon>Burkholderiales</taxon>
        <taxon>Thiomonas</taxon>
    </lineage>
</organism>
<sequence length="145" mass="15417">MSAPRPFAASTTTAFAPRGAASLSAWARVTQPIAALQDAATESHQMWQCVQPLLPVALLGGIRAGRWQDGVWSLTASSSAVAAKLSQFKPTLLQRLGAQGHAVRDIRIRVQPLPAQGVPVAADEPQNLCPPAVRTRLQELLHRSG</sequence>
<reference evidence="2" key="1">
    <citation type="submission" date="2015-08" db="EMBL/GenBank/DDBJ databases">
        <authorList>
            <person name="Varghese N."/>
        </authorList>
    </citation>
    <scope>NUCLEOTIDE SEQUENCE [LARGE SCALE GENOMIC DNA]</scope>
    <source>
        <strain evidence="2">DSM 18181</strain>
    </source>
</reference>
<keyword evidence="2" id="KW-1185">Reference proteome</keyword>
<proteinExistence type="predicted"/>
<evidence type="ECO:0000313" key="2">
    <source>
        <dbReference type="Proteomes" id="UP000183649"/>
    </source>
</evidence>
<dbReference type="Proteomes" id="UP000183649">
    <property type="component" value="Unassembled WGS sequence"/>
</dbReference>
<gene>
    <name evidence="1" type="ORF">Ga0061069_103256</name>
</gene>
<dbReference type="EMBL" id="CYHF01000003">
    <property type="protein sequence ID" value="CUA95789.1"/>
    <property type="molecule type" value="Genomic_DNA"/>
</dbReference>